<name>A0A426RN39_9FLAO</name>
<comment type="caution">
    <text evidence="9">The sequence shown here is derived from an EMBL/GenBank/DDBJ whole genome shotgun (WGS) entry which is preliminary data.</text>
</comment>
<reference evidence="10" key="1">
    <citation type="submission" date="2018-08" db="EMBL/GenBank/DDBJ databases">
        <authorList>
            <person name="Khan S.A."/>
            <person name="J S.E."/>
        </authorList>
    </citation>
    <scope>NUCLEOTIDE SEQUENCE [LARGE SCALE GENOMIC DNA]</scope>
    <source>
        <strain evidence="10">PoM-212</strain>
    </source>
</reference>
<evidence type="ECO:0000259" key="8">
    <source>
        <dbReference type="Pfam" id="PF12704"/>
    </source>
</evidence>
<evidence type="ECO:0000259" key="7">
    <source>
        <dbReference type="Pfam" id="PF02687"/>
    </source>
</evidence>
<keyword evidence="10" id="KW-1185">Reference proteome</keyword>
<dbReference type="InterPro" id="IPR025857">
    <property type="entry name" value="MacB_PCD"/>
</dbReference>
<dbReference type="PANTHER" id="PTHR30572:SF18">
    <property type="entry name" value="ABC-TYPE MACROLIDE FAMILY EXPORT SYSTEM PERMEASE COMPONENT 2"/>
    <property type="match status" value="1"/>
</dbReference>
<keyword evidence="2" id="KW-1003">Cell membrane</keyword>
<dbReference type="OrthoDB" id="8740261at2"/>
<evidence type="ECO:0000256" key="6">
    <source>
        <dbReference type="SAM" id="Phobius"/>
    </source>
</evidence>
<dbReference type="GO" id="GO:0022857">
    <property type="term" value="F:transmembrane transporter activity"/>
    <property type="evidence" value="ECO:0007669"/>
    <property type="project" value="TreeGrafter"/>
</dbReference>
<sequence>MIKNYLKIGFRNLWKDKTFTTINVIGLAIAFGVAILLATASFYELSYESFHENRDKIYGVYNVQQTEEGPEAGTSQPTPFAEALKSEVPGIARSTRVLERVALVINGEKELVLDANWVDKDFFSMFDFPLIEGGKGNALQNIGEVVLTREAAHKLFGRTDVIGQTINVLINGKQEPFTVGAVAEDLPTNTEMGFEIALRFESNPEYLDTKESWNAQYHSVYVELQDNISVEQFEGATRSFIDLHYQEVIETAKNSGVLPNNEGLYREIRLLPLKDIHFTSFKNGFAEESRSVPYLILAVALLILFIACVNFVNMSLAKSSQRLKEIGMRKTLGAKRKHLFFQFWGESLIIFIASASMGILLSLLLFDDFKTVFSTQASMDALMTPLFWGLFFTTVLLVTFIVGGYPALLLSKLGTIQSLKGKLDSNGKNRVRDMLMVIQFGIAILLITGTLVLRGQIEFMGNKDLGYDKMHVLSFPLNGKKESYALLQLLKDELRGNPDILEVSGADNNLGRGKDGSRSSSVIGFDYKGKIIRTNFLVVDSDYVPTLGLEMVLGRNFNGIGDSLGILINEKMAEQLGEEDILSSALPIGGDEMNPILGVIKDYHFQDLDKAIEPITFYMTKDLPLTYAYVKVAPKNITNSFEAVENAYKKLEPNADFLGSFLDENVDRTFRREKSMALLITSGALIAIILSCIGLFAMSMLVVTQRTKEIGIRKVIGASVLNITFILTKDFLKLVLFAFLIASPIAWWFLKQWLENYEYRIELSWVFFVVSGILAVAIAFLTIGTRTIGAALANPVKSLRDE</sequence>
<dbReference type="GO" id="GO:0005886">
    <property type="term" value="C:plasma membrane"/>
    <property type="evidence" value="ECO:0007669"/>
    <property type="project" value="UniProtKB-SubCell"/>
</dbReference>
<feature type="transmembrane region" description="Helical" evidence="6">
    <location>
        <begin position="338"/>
        <end position="366"/>
    </location>
</feature>
<dbReference type="Pfam" id="PF12704">
    <property type="entry name" value="MacB_PCD"/>
    <property type="match status" value="1"/>
</dbReference>
<feature type="domain" description="ABC3 transporter permease C-terminal" evidence="7">
    <location>
        <begin position="684"/>
        <end position="783"/>
    </location>
</feature>
<organism evidence="9 10">
    <name type="scientific">Maribacter algicola</name>
    <dbReference type="NCBI Taxonomy" id="2498892"/>
    <lineage>
        <taxon>Bacteria</taxon>
        <taxon>Pseudomonadati</taxon>
        <taxon>Bacteroidota</taxon>
        <taxon>Flavobacteriia</taxon>
        <taxon>Flavobacteriales</taxon>
        <taxon>Flavobacteriaceae</taxon>
        <taxon>Maribacter</taxon>
    </lineage>
</organism>
<evidence type="ECO:0000313" key="9">
    <source>
        <dbReference type="EMBL" id="RRQ50396.1"/>
    </source>
</evidence>
<evidence type="ECO:0000256" key="2">
    <source>
        <dbReference type="ARBA" id="ARBA00022475"/>
    </source>
</evidence>
<feature type="transmembrane region" description="Helical" evidence="6">
    <location>
        <begin position="431"/>
        <end position="453"/>
    </location>
</feature>
<evidence type="ECO:0000256" key="5">
    <source>
        <dbReference type="ARBA" id="ARBA00023136"/>
    </source>
</evidence>
<evidence type="ECO:0000256" key="4">
    <source>
        <dbReference type="ARBA" id="ARBA00022989"/>
    </source>
</evidence>
<feature type="domain" description="ABC3 transporter permease C-terminal" evidence="7">
    <location>
        <begin position="298"/>
        <end position="413"/>
    </location>
</feature>
<keyword evidence="5 6" id="KW-0472">Membrane</keyword>
<feature type="domain" description="MacB-like periplasmic core" evidence="8">
    <location>
        <begin position="27"/>
        <end position="237"/>
    </location>
</feature>
<dbReference type="Pfam" id="PF02687">
    <property type="entry name" value="FtsX"/>
    <property type="match status" value="2"/>
</dbReference>
<keyword evidence="3 6" id="KW-0812">Transmembrane</keyword>
<proteinExistence type="predicted"/>
<reference evidence="10" key="2">
    <citation type="submission" date="2018-12" db="EMBL/GenBank/DDBJ databases">
        <title>Maribacter lutimaris sp. nov., isolated from marine sediment.</title>
        <authorList>
            <person name="Kim K.K."/>
        </authorList>
    </citation>
    <scope>NUCLEOTIDE SEQUENCE [LARGE SCALE GENOMIC DNA]</scope>
    <source>
        <strain evidence="10">PoM-212</strain>
    </source>
</reference>
<feature type="transmembrane region" description="Helical" evidence="6">
    <location>
        <begin position="676"/>
        <end position="703"/>
    </location>
</feature>
<protein>
    <submittedName>
        <fullName evidence="9">ABC transporter permease</fullName>
    </submittedName>
</protein>
<dbReference type="EMBL" id="QUSX01000001">
    <property type="protein sequence ID" value="RRQ50396.1"/>
    <property type="molecule type" value="Genomic_DNA"/>
</dbReference>
<evidence type="ECO:0000256" key="1">
    <source>
        <dbReference type="ARBA" id="ARBA00004651"/>
    </source>
</evidence>
<keyword evidence="4 6" id="KW-1133">Transmembrane helix</keyword>
<dbReference type="Proteomes" id="UP000286990">
    <property type="component" value="Unassembled WGS sequence"/>
</dbReference>
<gene>
    <name evidence="9" type="ORF">DZC72_07545</name>
</gene>
<feature type="transmembrane region" description="Helical" evidence="6">
    <location>
        <begin position="731"/>
        <end position="750"/>
    </location>
</feature>
<feature type="transmembrane region" description="Helical" evidence="6">
    <location>
        <begin position="762"/>
        <end position="783"/>
    </location>
</feature>
<dbReference type="AlphaFoldDB" id="A0A426RN39"/>
<feature type="transmembrane region" description="Helical" evidence="6">
    <location>
        <begin position="386"/>
        <end position="410"/>
    </location>
</feature>
<accession>A0A426RN39</accession>
<dbReference type="InterPro" id="IPR003838">
    <property type="entry name" value="ABC3_permease_C"/>
</dbReference>
<feature type="transmembrane region" description="Helical" evidence="6">
    <location>
        <begin position="294"/>
        <end position="317"/>
    </location>
</feature>
<feature type="transmembrane region" description="Helical" evidence="6">
    <location>
        <begin position="21"/>
        <end position="43"/>
    </location>
</feature>
<evidence type="ECO:0000313" key="10">
    <source>
        <dbReference type="Proteomes" id="UP000286990"/>
    </source>
</evidence>
<evidence type="ECO:0000256" key="3">
    <source>
        <dbReference type="ARBA" id="ARBA00022692"/>
    </source>
</evidence>
<dbReference type="PANTHER" id="PTHR30572">
    <property type="entry name" value="MEMBRANE COMPONENT OF TRANSPORTER-RELATED"/>
    <property type="match status" value="1"/>
</dbReference>
<dbReference type="InterPro" id="IPR050250">
    <property type="entry name" value="Macrolide_Exporter_MacB"/>
</dbReference>
<comment type="subcellular location">
    <subcellularLocation>
        <location evidence="1">Cell membrane</location>
        <topology evidence="1">Multi-pass membrane protein</topology>
    </subcellularLocation>
</comment>
<dbReference type="RefSeq" id="WP_125222215.1">
    <property type="nucleotide sequence ID" value="NZ_QUSX01000001.1"/>
</dbReference>